<protein>
    <submittedName>
        <fullName evidence="2">Uncharacterized protein</fullName>
    </submittedName>
</protein>
<name>A0A8K0G0D5_IGNLU</name>
<accession>A0A8K0G0D5</accession>
<dbReference type="EMBL" id="VTPC01090738">
    <property type="protein sequence ID" value="KAF2881461.1"/>
    <property type="molecule type" value="Genomic_DNA"/>
</dbReference>
<evidence type="ECO:0000313" key="2">
    <source>
        <dbReference type="EMBL" id="KAF2881461.1"/>
    </source>
</evidence>
<dbReference type="Proteomes" id="UP000801492">
    <property type="component" value="Unassembled WGS sequence"/>
</dbReference>
<feature type="region of interest" description="Disordered" evidence="1">
    <location>
        <begin position="118"/>
        <end position="149"/>
    </location>
</feature>
<reference evidence="2" key="1">
    <citation type="submission" date="2019-08" db="EMBL/GenBank/DDBJ databases">
        <title>The genome of the North American firefly Photinus pyralis.</title>
        <authorList>
            <consortium name="Photinus pyralis genome working group"/>
            <person name="Fallon T.R."/>
            <person name="Sander Lower S.E."/>
            <person name="Weng J.-K."/>
        </authorList>
    </citation>
    <scope>NUCLEOTIDE SEQUENCE</scope>
    <source>
        <strain evidence="2">TRF0915ILg1</strain>
        <tissue evidence="2">Whole body</tissue>
    </source>
</reference>
<gene>
    <name evidence="2" type="ORF">ILUMI_24713</name>
</gene>
<evidence type="ECO:0000313" key="3">
    <source>
        <dbReference type="Proteomes" id="UP000801492"/>
    </source>
</evidence>
<evidence type="ECO:0000256" key="1">
    <source>
        <dbReference type="SAM" id="MobiDB-lite"/>
    </source>
</evidence>
<keyword evidence="3" id="KW-1185">Reference proteome</keyword>
<dbReference type="AlphaFoldDB" id="A0A8K0G0D5"/>
<comment type="caution">
    <text evidence="2">The sequence shown here is derived from an EMBL/GenBank/DDBJ whole genome shotgun (WGS) entry which is preliminary data.</text>
</comment>
<proteinExistence type="predicted"/>
<sequence length="149" mass="16433">MAHKSNSRLRTPVLQVASAFIKHNVDVFFNNYAEVQAKYKFEPSRIWNTDEIDISTVLQAPRVIAETGKRVVGQCVSAERGTTVTFCGIISAVEDSATGTPINIILVQIIKPTDVRPFPKADARKANKKSGLGKSKIYTSSPERARVEE</sequence>
<dbReference type="OrthoDB" id="8187571at2759"/>
<organism evidence="2 3">
    <name type="scientific">Ignelater luminosus</name>
    <name type="common">Cucubano</name>
    <name type="synonym">Pyrophorus luminosus</name>
    <dbReference type="NCBI Taxonomy" id="2038154"/>
    <lineage>
        <taxon>Eukaryota</taxon>
        <taxon>Metazoa</taxon>
        <taxon>Ecdysozoa</taxon>
        <taxon>Arthropoda</taxon>
        <taxon>Hexapoda</taxon>
        <taxon>Insecta</taxon>
        <taxon>Pterygota</taxon>
        <taxon>Neoptera</taxon>
        <taxon>Endopterygota</taxon>
        <taxon>Coleoptera</taxon>
        <taxon>Polyphaga</taxon>
        <taxon>Elateriformia</taxon>
        <taxon>Elateroidea</taxon>
        <taxon>Elateridae</taxon>
        <taxon>Agrypninae</taxon>
        <taxon>Pyrophorini</taxon>
        <taxon>Ignelater</taxon>
    </lineage>
</organism>